<name>A0A8C0S428_CANLF</name>
<dbReference type="FunFam" id="2.60.40.10:FF:002174">
    <property type="entry name" value="Signal-regulatory protein beta 3"/>
    <property type="match status" value="1"/>
</dbReference>
<dbReference type="InterPro" id="IPR003597">
    <property type="entry name" value="Ig_C1-set"/>
</dbReference>
<dbReference type="Proteomes" id="UP000694542">
    <property type="component" value="Unassembled WGS sequence"/>
</dbReference>
<evidence type="ECO:0000256" key="1">
    <source>
        <dbReference type="ARBA" id="ARBA00023157"/>
    </source>
</evidence>
<dbReference type="InterPro" id="IPR036179">
    <property type="entry name" value="Ig-like_dom_sf"/>
</dbReference>
<dbReference type="Ensembl" id="ENSCAFT00040017889.1">
    <property type="protein sequence ID" value="ENSCAFP00040015533.1"/>
    <property type="gene ID" value="ENSCAFG00040009635.1"/>
</dbReference>
<dbReference type="PROSITE" id="PS50835">
    <property type="entry name" value="IG_LIKE"/>
    <property type="match status" value="2"/>
</dbReference>
<organism evidence="4 5">
    <name type="scientific">Canis lupus familiaris</name>
    <name type="common">Dog</name>
    <name type="synonym">Canis familiaris</name>
    <dbReference type="NCBI Taxonomy" id="9615"/>
    <lineage>
        <taxon>Eukaryota</taxon>
        <taxon>Metazoa</taxon>
        <taxon>Chordata</taxon>
        <taxon>Craniata</taxon>
        <taxon>Vertebrata</taxon>
        <taxon>Euteleostomi</taxon>
        <taxon>Mammalia</taxon>
        <taxon>Eutheria</taxon>
        <taxon>Laurasiatheria</taxon>
        <taxon>Carnivora</taxon>
        <taxon>Caniformia</taxon>
        <taxon>Canidae</taxon>
        <taxon>Canis</taxon>
    </lineage>
</organism>
<dbReference type="Gene3D" id="2.60.40.10">
    <property type="entry name" value="Immunoglobulins"/>
    <property type="match status" value="3"/>
</dbReference>
<dbReference type="FunFam" id="2.60.40.10:FF:001726">
    <property type="entry name" value="Signal-regulatory protein beta 3"/>
    <property type="match status" value="1"/>
</dbReference>
<dbReference type="Pfam" id="PF07654">
    <property type="entry name" value="C1-set"/>
    <property type="match status" value="2"/>
</dbReference>
<keyword evidence="1" id="KW-1015">Disulfide bond</keyword>
<dbReference type="SUPFAM" id="SSF48726">
    <property type="entry name" value="Immunoglobulin"/>
    <property type="match status" value="3"/>
</dbReference>
<accession>A0A8C0S428</accession>
<sequence>MHPVLCGHKLSFIAGQPFISLMGPSQRTTPGNPVPFNCTAGPFSSWDFNVTWKKGRDEHPASAQYLVINDKGNYSITSKVWVTLAHQDILLGITCEVTYTALKEPLRKTMNLSQVLQVVPTLKISTKTSRTHIHVHQRVNLTCHVSHFYPSPLRLIWMENRHKVQEVESPQVTRNPDGTYSLEHTWQAEATLNGSQSTHSYSLQGPLQRSEPGTNIQLTYMSSGFPSRHVTVTWLKKNHKLPKWQTHVHLSRDTYNVTSRVLVPLQADDVLSFVQCHVNHKSTLLFQKTISLDQYLRGKNILSAQVGQCRVGLCMSLPPFPPLKIVQPSLGCGKDSVI</sequence>
<protein>
    <recommendedName>
        <fullName evidence="3">Ig-like domain-containing protein</fullName>
    </recommendedName>
</protein>
<evidence type="ECO:0000259" key="3">
    <source>
        <dbReference type="PROSITE" id="PS50835"/>
    </source>
</evidence>
<dbReference type="InterPro" id="IPR051755">
    <property type="entry name" value="Ig-like_CS_Receptor"/>
</dbReference>
<feature type="domain" description="Ig-like" evidence="3">
    <location>
        <begin position="17"/>
        <end position="75"/>
    </location>
</feature>
<proteinExistence type="predicted"/>
<dbReference type="InterPro" id="IPR013783">
    <property type="entry name" value="Ig-like_fold"/>
</dbReference>
<evidence type="ECO:0000313" key="4">
    <source>
        <dbReference type="Ensembl" id="ENSCAFP00040015533.1"/>
    </source>
</evidence>
<dbReference type="InterPro" id="IPR007110">
    <property type="entry name" value="Ig-like_dom"/>
</dbReference>
<dbReference type="AlphaFoldDB" id="A0A8C0S428"/>
<evidence type="ECO:0000256" key="2">
    <source>
        <dbReference type="ARBA" id="ARBA00023180"/>
    </source>
</evidence>
<dbReference type="PANTHER" id="PTHR19971">
    <property type="entry name" value="SIGNAL-REGULATORY PROTEIN BETA"/>
    <property type="match status" value="1"/>
</dbReference>
<evidence type="ECO:0000313" key="5">
    <source>
        <dbReference type="Proteomes" id="UP000694542"/>
    </source>
</evidence>
<reference evidence="4" key="1">
    <citation type="submission" date="2025-08" db="UniProtKB">
        <authorList>
            <consortium name="Ensembl"/>
        </authorList>
    </citation>
    <scope>IDENTIFICATION</scope>
</reference>
<feature type="domain" description="Ig-like" evidence="3">
    <location>
        <begin position="120"/>
        <end position="193"/>
    </location>
</feature>
<keyword evidence="2" id="KW-0325">Glycoprotein</keyword>